<organism evidence="1">
    <name type="scientific">Haemonchus placei</name>
    <name type="common">Barber's pole worm</name>
    <dbReference type="NCBI Taxonomy" id="6290"/>
    <lineage>
        <taxon>Eukaryota</taxon>
        <taxon>Metazoa</taxon>
        <taxon>Ecdysozoa</taxon>
        <taxon>Nematoda</taxon>
        <taxon>Chromadorea</taxon>
        <taxon>Rhabditida</taxon>
        <taxon>Rhabditina</taxon>
        <taxon>Rhabditomorpha</taxon>
        <taxon>Strongyloidea</taxon>
        <taxon>Trichostrongylidae</taxon>
        <taxon>Haemonchus</taxon>
    </lineage>
</organism>
<proteinExistence type="predicted"/>
<protein>
    <submittedName>
        <fullName evidence="1">YceI family protein</fullName>
    </submittedName>
</protein>
<reference evidence="1" key="1">
    <citation type="submission" date="2017-02" db="UniProtKB">
        <authorList>
            <consortium name="WormBaseParasite"/>
        </authorList>
    </citation>
    <scope>IDENTIFICATION</scope>
</reference>
<sequence length="62" mass="7070">LTWFSPAAATPDLCDSISDPSQYIRTRKGRLIGRTTEMTISGNLDWKDKTSLGIMHFHVEFR</sequence>
<evidence type="ECO:0000313" key="1">
    <source>
        <dbReference type="WBParaSite" id="HPLM_0001097701-mRNA-1"/>
    </source>
</evidence>
<dbReference type="WBParaSite" id="HPLM_0001097701-mRNA-1">
    <property type="protein sequence ID" value="HPLM_0001097701-mRNA-1"/>
    <property type="gene ID" value="HPLM_0001097701"/>
</dbReference>
<accession>A0A0N4WJ12</accession>
<name>A0A0N4WJ12_HAEPC</name>
<dbReference type="AlphaFoldDB" id="A0A0N4WJ12"/>